<name>V2XJS3_MONRO</name>
<dbReference type="HOGENOM" id="CLU_002833_6_1_1"/>
<feature type="signal peptide" evidence="2">
    <location>
        <begin position="1"/>
        <end position="24"/>
    </location>
</feature>
<organism evidence="4 5">
    <name type="scientific">Moniliophthora roreri (strain MCA 2997)</name>
    <name type="common">Cocoa frosty pod rot fungus</name>
    <name type="synonym">Crinipellis roreri</name>
    <dbReference type="NCBI Taxonomy" id="1381753"/>
    <lineage>
        <taxon>Eukaryota</taxon>
        <taxon>Fungi</taxon>
        <taxon>Dikarya</taxon>
        <taxon>Basidiomycota</taxon>
        <taxon>Agaricomycotina</taxon>
        <taxon>Agaricomycetes</taxon>
        <taxon>Agaricomycetidae</taxon>
        <taxon>Agaricales</taxon>
        <taxon>Marasmiineae</taxon>
        <taxon>Marasmiaceae</taxon>
        <taxon>Moniliophthora</taxon>
    </lineage>
</organism>
<dbReference type="PROSITE" id="PS51910">
    <property type="entry name" value="GH18_2"/>
    <property type="match status" value="1"/>
</dbReference>
<gene>
    <name evidence="4" type="ORF">Moror_8824</name>
</gene>
<dbReference type="InterPro" id="IPR029070">
    <property type="entry name" value="Chitinase_insertion_sf"/>
</dbReference>
<keyword evidence="2" id="KW-0732">Signal</keyword>
<dbReference type="InterPro" id="IPR017853">
    <property type="entry name" value="GH"/>
</dbReference>
<dbReference type="InterPro" id="IPR050314">
    <property type="entry name" value="Glycosyl_Hydrlase_18"/>
</dbReference>
<dbReference type="AlphaFoldDB" id="V2XJS3"/>
<dbReference type="SUPFAM" id="SSF54556">
    <property type="entry name" value="Chitinase insertion domain"/>
    <property type="match status" value="1"/>
</dbReference>
<evidence type="ECO:0000256" key="1">
    <source>
        <dbReference type="SAM" id="MobiDB-lite"/>
    </source>
</evidence>
<comment type="caution">
    <text evidence="4">The sequence shown here is derived from an EMBL/GenBank/DDBJ whole genome shotgun (WGS) entry which is preliminary data.</text>
</comment>
<dbReference type="SUPFAM" id="SSF51445">
    <property type="entry name" value="(Trans)glycosidases"/>
    <property type="match status" value="1"/>
</dbReference>
<keyword evidence="4" id="KW-0378">Hydrolase</keyword>
<feature type="region of interest" description="Disordered" evidence="1">
    <location>
        <begin position="284"/>
        <end position="307"/>
    </location>
</feature>
<feature type="chain" id="PRO_5004712304" evidence="2">
    <location>
        <begin position="25"/>
        <end position="415"/>
    </location>
</feature>
<dbReference type="GO" id="GO:0005576">
    <property type="term" value="C:extracellular region"/>
    <property type="evidence" value="ECO:0007669"/>
    <property type="project" value="TreeGrafter"/>
</dbReference>
<feature type="compositionally biased region" description="Basic and acidic residues" evidence="1">
    <location>
        <begin position="296"/>
        <end position="307"/>
    </location>
</feature>
<dbReference type="KEGG" id="mrr:Moror_8824"/>
<keyword evidence="5" id="KW-1185">Reference proteome</keyword>
<dbReference type="GO" id="GO:0006032">
    <property type="term" value="P:chitin catabolic process"/>
    <property type="evidence" value="ECO:0007669"/>
    <property type="project" value="TreeGrafter"/>
</dbReference>
<dbReference type="Proteomes" id="UP000017559">
    <property type="component" value="Unassembled WGS sequence"/>
</dbReference>
<accession>V2XJS3</accession>
<evidence type="ECO:0000313" key="4">
    <source>
        <dbReference type="EMBL" id="ESK93101.1"/>
    </source>
</evidence>
<protein>
    <submittedName>
        <fullName evidence="4">Glycoside hydrolase family 18 protein</fullName>
    </submittedName>
</protein>
<proteinExistence type="predicted"/>
<feature type="domain" description="GH18" evidence="3">
    <location>
        <begin position="31"/>
        <end position="412"/>
    </location>
</feature>
<dbReference type="InterPro" id="IPR001223">
    <property type="entry name" value="Glyco_hydro18_cat"/>
</dbReference>
<evidence type="ECO:0000256" key="2">
    <source>
        <dbReference type="SAM" id="SignalP"/>
    </source>
</evidence>
<dbReference type="GO" id="GO:0008061">
    <property type="term" value="F:chitin binding"/>
    <property type="evidence" value="ECO:0007669"/>
    <property type="project" value="InterPro"/>
</dbReference>
<evidence type="ECO:0000259" key="3">
    <source>
        <dbReference type="PROSITE" id="PS51910"/>
    </source>
</evidence>
<evidence type="ECO:0000313" key="5">
    <source>
        <dbReference type="Proteomes" id="UP000017559"/>
    </source>
</evidence>
<reference evidence="4 5" key="1">
    <citation type="journal article" date="2014" name="BMC Genomics">
        <title>Genome and secretome analysis of the hemibiotrophic fungal pathogen, Moniliophthora roreri, which causes frosty pod rot disease of cacao: mechanisms of the biotrophic and necrotrophic phases.</title>
        <authorList>
            <person name="Meinhardt L.W."/>
            <person name="Costa G.G.L."/>
            <person name="Thomazella D.P.T."/>
            <person name="Teixeira P.J.P.L."/>
            <person name="Carazzolle M.F."/>
            <person name="Schuster S.C."/>
            <person name="Carlson J.E."/>
            <person name="Guiltinan M.J."/>
            <person name="Mieczkowski P."/>
            <person name="Farmer A."/>
            <person name="Ramaraj T."/>
            <person name="Crozier J."/>
            <person name="Davis R.E."/>
            <person name="Shao J."/>
            <person name="Melnick R.L."/>
            <person name="Pereira G.A.G."/>
            <person name="Bailey B.A."/>
        </authorList>
    </citation>
    <scope>NUCLEOTIDE SEQUENCE [LARGE SCALE GENOMIC DNA]</scope>
    <source>
        <strain evidence="4 5">MCA 2997</strain>
    </source>
</reference>
<dbReference type="SMART" id="SM00636">
    <property type="entry name" value="Glyco_18"/>
    <property type="match status" value="1"/>
</dbReference>
<dbReference type="PANTHER" id="PTHR11177:SF392">
    <property type="entry name" value="HAP41P"/>
    <property type="match status" value="1"/>
</dbReference>
<dbReference type="STRING" id="1381753.V2XJS3"/>
<dbReference type="GO" id="GO:0004568">
    <property type="term" value="F:chitinase activity"/>
    <property type="evidence" value="ECO:0007669"/>
    <property type="project" value="TreeGrafter"/>
</dbReference>
<dbReference type="Gene3D" id="3.20.20.80">
    <property type="entry name" value="Glycosidases"/>
    <property type="match status" value="1"/>
</dbReference>
<dbReference type="EMBL" id="AWSO01000225">
    <property type="protein sequence ID" value="ESK93101.1"/>
    <property type="molecule type" value="Genomic_DNA"/>
</dbReference>
<sequence length="415" mass="44749">MFGLRPTTLLLISTLSSIIPVLSAQCKAGATVASAHYPGWRSDDFPPSKLSWSKYTHLTYAFAKTTSDNQLTLEGSEPSGLAPFVKAAHENNVKAQVGIGGWTGSQFFSTAVASQNRTAFVNTVVAFAKKYDLDGLEFGWSYPNRQGIGCNTISPDDTANFLAFLKELRANPVGAKLQLSASGSLAVWNDASGNPSSNVAGFADVLDYIAIMAYDVWGPWSSAVGPNAPLNDTCAAPANQQGSAVWSVDKWASAGIPRNKIVLAVPAYGHGYIVKKEDAFQKNSDQKLTKYPPFDKNNRPQGDRWDDPAGVDQCGTQNPAGGTFTFTGLVEEGYLNKDGSPKLPYRFDSCSKTAYVYNPDKQVMVSFDDANTFDHKGHFIKNSGLAGFSIWQAAGDYNDILLDSIRKAAGFKDKN</sequence>
<dbReference type="InterPro" id="IPR011583">
    <property type="entry name" value="Chitinase_II/V-like_cat"/>
</dbReference>
<dbReference type="PANTHER" id="PTHR11177">
    <property type="entry name" value="CHITINASE"/>
    <property type="match status" value="1"/>
</dbReference>
<dbReference type="Pfam" id="PF00704">
    <property type="entry name" value="Glyco_hydro_18"/>
    <property type="match status" value="1"/>
</dbReference>
<dbReference type="Gene3D" id="3.10.50.10">
    <property type="match status" value="1"/>
</dbReference>
<dbReference type="GO" id="GO:0005975">
    <property type="term" value="P:carbohydrate metabolic process"/>
    <property type="evidence" value="ECO:0007669"/>
    <property type="project" value="InterPro"/>
</dbReference>
<dbReference type="OrthoDB" id="73875at2759"/>